<dbReference type="EMBL" id="NGJU01000002">
    <property type="protein sequence ID" value="RST97411.1"/>
    <property type="molecule type" value="Genomic_DNA"/>
</dbReference>
<dbReference type="AlphaFoldDB" id="A0A429ZUN0"/>
<comment type="caution">
    <text evidence="1">The sequence shown here is derived from an EMBL/GenBank/DDBJ whole genome shotgun (WGS) entry which is preliminary data.</text>
</comment>
<reference evidence="1 2" key="1">
    <citation type="submission" date="2017-05" db="EMBL/GenBank/DDBJ databases">
        <title>Vagococcus spp. assemblies.</title>
        <authorList>
            <person name="Gulvik C.A."/>
        </authorList>
    </citation>
    <scope>NUCLEOTIDE SEQUENCE [LARGE SCALE GENOMIC DNA]</scope>
    <source>
        <strain evidence="1 2">NCFB 2777</strain>
    </source>
</reference>
<name>A0A429ZUN0_9ENTE</name>
<sequence>MKKYKSIIILTVIIIGLTACKIKTTENHQQALPSLPQNQIQVSTTEPFPDFLPTPEPLSKRVIKQSSPNQTVEIYEDFSLTINQIKIIEEEMPASYIETAPYLVPFFKDHHFYYLELTVIVVNNREESIFHPGFEYVVTDQRQQIPIFHEAGQVKWPSTFQPGTSTTINEYHLRLLPNNLEELTKFIFWTPYNGYSEIDLKVEPVAIEIRI</sequence>
<dbReference type="OrthoDB" id="2297085at2"/>
<evidence type="ECO:0000313" key="1">
    <source>
        <dbReference type="EMBL" id="RST97411.1"/>
    </source>
</evidence>
<evidence type="ECO:0000313" key="2">
    <source>
        <dbReference type="Proteomes" id="UP000287239"/>
    </source>
</evidence>
<proteinExistence type="predicted"/>
<dbReference type="GeneID" id="98567072"/>
<keyword evidence="2" id="KW-1185">Reference proteome</keyword>
<dbReference type="PROSITE" id="PS51257">
    <property type="entry name" value="PROKAR_LIPOPROTEIN"/>
    <property type="match status" value="1"/>
</dbReference>
<protein>
    <submittedName>
        <fullName evidence="1">Uncharacterized protein</fullName>
    </submittedName>
</protein>
<gene>
    <name evidence="1" type="ORF">CBF35_01720</name>
</gene>
<accession>A0A429ZUN0</accession>
<dbReference type="RefSeq" id="WP_126778157.1">
    <property type="nucleotide sequence ID" value="NZ_NGJU01000002.1"/>
</dbReference>
<dbReference type="Proteomes" id="UP000287239">
    <property type="component" value="Unassembled WGS sequence"/>
</dbReference>
<organism evidence="1 2">
    <name type="scientific">Vagococcus salmoninarum</name>
    <dbReference type="NCBI Taxonomy" id="2739"/>
    <lineage>
        <taxon>Bacteria</taxon>
        <taxon>Bacillati</taxon>
        <taxon>Bacillota</taxon>
        <taxon>Bacilli</taxon>
        <taxon>Lactobacillales</taxon>
        <taxon>Enterococcaceae</taxon>
        <taxon>Vagococcus</taxon>
    </lineage>
</organism>